<feature type="compositionally biased region" description="Low complexity" evidence="1">
    <location>
        <begin position="62"/>
        <end position="85"/>
    </location>
</feature>
<evidence type="ECO:0000259" key="3">
    <source>
        <dbReference type="Pfam" id="PF03734"/>
    </source>
</evidence>
<dbReference type="CDD" id="cd16913">
    <property type="entry name" value="YkuD_like"/>
    <property type="match status" value="1"/>
</dbReference>
<evidence type="ECO:0000256" key="1">
    <source>
        <dbReference type="SAM" id="MobiDB-lite"/>
    </source>
</evidence>
<feature type="domain" description="L,D-TPase catalytic" evidence="3">
    <location>
        <begin position="137"/>
        <end position="273"/>
    </location>
</feature>
<dbReference type="PANTHER" id="PTHR38589:SF1">
    <property type="entry name" value="BLR0621 PROTEIN"/>
    <property type="match status" value="1"/>
</dbReference>
<evidence type="ECO:0000313" key="4">
    <source>
        <dbReference type="EMBL" id="GAA2106288.1"/>
    </source>
</evidence>
<evidence type="ECO:0000256" key="2">
    <source>
        <dbReference type="SAM" id="SignalP"/>
    </source>
</evidence>
<keyword evidence="2" id="KW-0732">Signal</keyword>
<dbReference type="PANTHER" id="PTHR38589">
    <property type="entry name" value="BLR0621 PROTEIN"/>
    <property type="match status" value="1"/>
</dbReference>
<name>A0ABN2X7E4_9MICO</name>
<comment type="caution">
    <text evidence="4">The sequence shown here is derived from an EMBL/GenBank/DDBJ whole genome shotgun (WGS) entry which is preliminary data.</text>
</comment>
<proteinExistence type="predicted"/>
<protein>
    <recommendedName>
        <fullName evidence="3">L,D-TPase catalytic domain-containing protein</fullName>
    </recommendedName>
</protein>
<keyword evidence="5" id="KW-1185">Reference proteome</keyword>
<accession>A0ABN2X7E4</accession>
<evidence type="ECO:0000313" key="5">
    <source>
        <dbReference type="Proteomes" id="UP001500984"/>
    </source>
</evidence>
<dbReference type="EMBL" id="BAAAPZ010000019">
    <property type="protein sequence ID" value="GAA2106288.1"/>
    <property type="molecule type" value="Genomic_DNA"/>
</dbReference>
<organism evidence="4 5">
    <name type="scientific">Brevibacterium salitolerans</name>
    <dbReference type="NCBI Taxonomy" id="1403566"/>
    <lineage>
        <taxon>Bacteria</taxon>
        <taxon>Bacillati</taxon>
        <taxon>Actinomycetota</taxon>
        <taxon>Actinomycetes</taxon>
        <taxon>Micrococcales</taxon>
        <taxon>Brevibacteriaceae</taxon>
        <taxon>Brevibacterium</taxon>
    </lineage>
</organism>
<feature type="signal peptide" evidence="2">
    <location>
        <begin position="1"/>
        <end position="38"/>
    </location>
</feature>
<dbReference type="Pfam" id="PF03734">
    <property type="entry name" value="YkuD"/>
    <property type="match status" value="1"/>
</dbReference>
<dbReference type="RefSeq" id="WP_344338537.1">
    <property type="nucleotide sequence ID" value="NZ_BAAAPZ010000019.1"/>
</dbReference>
<reference evidence="4 5" key="1">
    <citation type="journal article" date="2019" name="Int. J. Syst. Evol. Microbiol.">
        <title>The Global Catalogue of Microorganisms (GCM) 10K type strain sequencing project: providing services to taxonomists for standard genome sequencing and annotation.</title>
        <authorList>
            <consortium name="The Broad Institute Genomics Platform"/>
            <consortium name="The Broad Institute Genome Sequencing Center for Infectious Disease"/>
            <person name="Wu L."/>
            <person name="Ma J."/>
        </authorList>
    </citation>
    <scope>NUCLEOTIDE SEQUENCE [LARGE SCALE GENOMIC DNA]</scope>
    <source>
        <strain evidence="4 5">JCM 15900</strain>
    </source>
</reference>
<feature type="chain" id="PRO_5046179051" description="L,D-TPase catalytic domain-containing protein" evidence="2">
    <location>
        <begin position="39"/>
        <end position="289"/>
    </location>
</feature>
<sequence length="289" mass="30785">MRPSLLSARVVSARVAAAALAAGLLTVPLLRSALPAAAADGDAFAAPAQREPDGFAAPSQRTPSPAEASETPAADQDADGPAADAQDADAQDAALPRPAGLGEKTYARVPEETTQLVVVSGEDETSTDSQLSLWEREDDGWVRTMGWDTINGQNGWREDRREGDKTTPEGVFSLSDAGGFLDDPGSDLPYYQDAGLRGGAEAVYGEGYENVFDYVIAIDYNRKTGVAPTENTRPEGWDKGGKIWLHVEHTSPTSGCVSMPADDLKRLIRELKQDSRPHIAMGEAEFLAQ</sequence>
<dbReference type="Proteomes" id="UP001500984">
    <property type="component" value="Unassembled WGS sequence"/>
</dbReference>
<gene>
    <name evidence="4" type="ORF">GCM10009823_32230</name>
</gene>
<feature type="region of interest" description="Disordered" evidence="1">
    <location>
        <begin position="49"/>
        <end position="91"/>
    </location>
</feature>
<dbReference type="InterPro" id="IPR005490">
    <property type="entry name" value="LD_TPept_cat_dom"/>
</dbReference>